<dbReference type="GO" id="GO:0008270">
    <property type="term" value="F:zinc ion binding"/>
    <property type="evidence" value="ECO:0007669"/>
    <property type="project" value="UniProtKB-KW"/>
</dbReference>
<evidence type="ECO:0000259" key="3">
    <source>
        <dbReference type="PROSITE" id="PS50158"/>
    </source>
</evidence>
<dbReference type="SMART" id="SM00343">
    <property type="entry name" value="ZnF_C2HC"/>
    <property type="match status" value="5"/>
</dbReference>
<dbReference type="Pfam" id="PF00098">
    <property type="entry name" value="zf-CCHC"/>
    <property type="match status" value="1"/>
</dbReference>
<protein>
    <submittedName>
        <fullName evidence="4">Chitin synthase</fullName>
    </submittedName>
</protein>
<keyword evidence="5" id="KW-1185">Reference proteome</keyword>
<reference evidence="4 5" key="1">
    <citation type="journal article" date="2018" name="PLoS Pathog.">
        <title>Evolution of structural diversity of trichothecenes, a family of toxins produced by plant pathogenic and entomopathogenic fungi.</title>
        <authorList>
            <person name="Proctor R.H."/>
            <person name="McCormick S.P."/>
            <person name="Kim H.S."/>
            <person name="Cardoza R.E."/>
            <person name="Stanley A.M."/>
            <person name="Lindo L."/>
            <person name="Kelly A."/>
            <person name="Brown D.W."/>
            <person name="Lee T."/>
            <person name="Vaughan M.M."/>
            <person name="Alexander N.J."/>
            <person name="Busman M."/>
            <person name="Gutierrez S."/>
        </authorList>
    </citation>
    <scope>NUCLEOTIDE SEQUENCE [LARGE SCALE GENOMIC DNA]</scope>
    <source>
        <strain evidence="4 5">NRRL 13405</strain>
    </source>
</reference>
<keyword evidence="1" id="KW-0863">Zinc-finger</keyword>
<dbReference type="SUPFAM" id="SSF57756">
    <property type="entry name" value="Retrovirus zinc finger-like domains"/>
    <property type="match status" value="1"/>
</dbReference>
<feature type="compositionally biased region" description="Basic and acidic residues" evidence="2">
    <location>
        <begin position="53"/>
        <end position="62"/>
    </location>
</feature>
<evidence type="ECO:0000256" key="2">
    <source>
        <dbReference type="SAM" id="MobiDB-lite"/>
    </source>
</evidence>
<feature type="region of interest" description="Disordered" evidence="2">
    <location>
        <begin position="49"/>
        <end position="81"/>
    </location>
</feature>
<dbReference type="AlphaFoldDB" id="A0A395M908"/>
<evidence type="ECO:0000313" key="4">
    <source>
        <dbReference type="EMBL" id="RFN44374.1"/>
    </source>
</evidence>
<evidence type="ECO:0000256" key="1">
    <source>
        <dbReference type="PROSITE-ProRule" id="PRU00047"/>
    </source>
</evidence>
<keyword evidence="1" id="KW-0862">Zinc</keyword>
<dbReference type="Proteomes" id="UP000265631">
    <property type="component" value="Unassembled WGS sequence"/>
</dbReference>
<dbReference type="EMBL" id="PXXK01000441">
    <property type="protein sequence ID" value="RFN44374.1"/>
    <property type="molecule type" value="Genomic_DNA"/>
</dbReference>
<dbReference type="Gene3D" id="4.10.60.10">
    <property type="entry name" value="Zinc finger, CCHC-type"/>
    <property type="match status" value="1"/>
</dbReference>
<accession>A0A395M908</accession>
<evidence type="ECO:0000313" key="5">
    <source>
        <dbReference type="Proteomes" id="UP000265631"/>
    </source>
</evidence>
<gene>
    <name evidence="4" type="ORF">FIE12Z_11416</name>
</gene>
<dbReference type="PROSITE" id="PS50158">
    <property type="entry name" value="ZF_CCHC"/>
    <property type="match status" value="2"/>
</dbReference>
<feature type="domain" description="CCHC-type" evidence="3">
    <location>
        <begin position="219"/>
        <end position="236"/>
    </location>
</feature>
<comment type="caution">
    <text evidence="4">The sequence shown here is derived from an EMBL/GenBank/DDBJ whole genome shotgun (WGS) entry which is preliminary data.</text>
</comment>
<name>A0A395M908_9HYPO</name>
<dbReference type="GO" id="GO:0003676">
    <property type="term" value="F:nucleic acid binding"/>
    <property type="evidence" value="ECO:0007669"/>
    <property type="project" value="InterPro"/>
</dbReference>
<feature type="domain" description="CCHC-type" evidence="3">
    <location>
        <begin position="238"/>
        <end position="252"/>
    </location>
</feature>
<sequence length="349" mass="39048">MLVPSKSARTEIDFPPPLAALFTVASTDTTHANSTSIFKSPFNLTRQNVQATGEKRKAKERGGGSGPKKRYSCRSPGHVAKDFPVEEGKRARFMKVMMAGQPGKRASSCCLGTPQDQHFVGFEQTDDSVLPRFVSSEETRPQRDLFDELWDELQSRRRHADSFGETGDRHFTAEHAILSSECQGEEPDMTEATCERTSCGERFTADGETGHWRKDCPKRRCKWCDKRGHLANQCPEDRCVQCSQIGHTSEDCNNSRARCENCGAPHLTRLCRKGKENQGSGQGNKRDDSLIIPNFANVRQQVIRNRSRSSLLEEFNAMDAAQHGTGDDVRGTTDDSLFIPNFANRPSRF</sequence>
<organism evidence="4 5">
    <name type="scientific">Fusarium flagelliforme</name>
    <dbReference type="NCBI Taxonomy" id="2675880"/>
    <lineage>
        <taxon>Eukaryota</taxon>
        <taxon>Fungi</taxon>
        <taxon>Dikarya</taxon>
        <taxon>Ascomycota</taxon>
        <taxon>Pezizomycotina</taxon>
        <taxon>Sordariomycetes</taxon>
        <taxon>Hypocreomycetidae</taxon>
        <taxon>Hypocreales</taxon>
        <taxon>Nectriaceae</taxon>
        <taxon>Fusarium</taxon>
        <taxon>Fusarium incarnatum-equiseti species complex</taxon>
    </lineage>
</organism>
<dbReference type="InterPro" id="IPR001878">
    <property type="entry name" value="Znf_CCHC"/>
</dbReference>
<proteinExistence type="predicted"/>
<keyword evidence="1" id="KW-0479">Metal-binding</keyword>
<dbReference type="InterPro" id="IPR036875">
    <property type="entry name" value="Znf_CCHC_sf"/>
</dbReference>